<feature type="transmembrane region" description="Helical" evidence="1">
    <location>
        <begin position="34"/>
        <end position="60"/>
    </location>
</feature>
<dbReference type="EMBL" id="JBBNAG010000008">
    <property type="protein sequence ID" value="KAK9112414.1"/>
    <property type="molecule type" value="Genomic_DNA"/>
</dbReference>
<accession>A0AAP0IBL2</accession>
<gene>
    <name evidence="2" type="ORF">Scep_019933</name>
</gene>
<evidence type="ECO:0000313" key="2">
    <source>
        <dbReference type="EMBL" id="KAK9112414.1"/>
    </source>
</evidence>
<sequence length="63" mass="7257">MRFPSHVYTPAAPQINHRLNNVFGHKKSQVLTKLVMILASQINFFLITSVYIILYVPLLLQFA</sequence>
<keyword evidence="3" id="KW-1185">Reference proteome</keyword>
<protein>
    <submittedName>
        <fullName evidence="2">Uncharacterized protein</fullName>
    </submittedName>
</protein>
<reference evidence="2 3" key="1">
    <citation type="submission" date="2024-01" db="EMBL/GenBank/DDBJ databases">
        <title>Genome assemblies of Stephania.</title>
        <authorList>
            <person name="Yang L."/>
        </authorList>
    </citation>
    <scope>NUCLEOTIDE SEQUENCE [LARGE SCALE GENOMIC DNA]</scope>
    <source>
        <strain evidence="2">JXDWG</strain>
        <tissue evidence="2">Leaf</tissue>
    </source>
</reference>
<name>A0AAP0IBL2_9MAGN</name>
<keyword evidence="1" id="KW-1133">Transmembrane helix</keyword>
<proteinExistence type="predicted"/>
<organism evidence="2 3">
    <name type="scientific">Stephania cephalantha</name>
    <dbReference type="NCBI Taxonomy" id="152367"/>
    <lineage>
        <taxon>Eukaryota</taxon>
        <taxon>Viridiplantae</taxon>
        <taxon>Streptophyta</taxon>
        <taxon>Embryophyta</taxon>
        <taxon>Tracheophyta</taxon>
        <taxon>Spermatophyta</taxon>
        <taxon>Magnoliopsida</taxon>
        <taxon>Ranunculales</taxon>
        <taxon>Menispermaceae</taxon>
        <taxon>Menispermoideae</taxon>
        <taxon>Cissampelideae</taxon>
        <taxon>Stephania</taxon>
    </lineage>
</organism>
<comment type="caution">
    <text evidence="2">The sequence shown here is derived from an EMBL/GenBank/DDBJ whole genome shotgun (WGS) entry which is preliminary data.</text>
</comment>
<dbReference type="AlphaFoldDB" id="A0AAP0IBL2"/>
<keyword evidence="1" id="KW-0472">Membrane</keyword>
<evidence type="ECO:0000313" key="3">
    <source>
        <dbReference type="Proteomes" id="UP001419268"/>
    </source>
</evidence>
<keyword evidence="1" id="KW-0812">Transmembrane</keyword>
<dbReference type="Proteomes" id="UP001419268">
    <property type="component" value="Unassembled WGS sequence"/>
</dbReference>
<evidence type="ECO:0000256" key="1">
    <source>
        <dbReference type="SAM" id="Phobius"/>
    </source>
</evidence>